<evidence type="ECO:0000313" key="1">
    <source>
        <dbReference type="EMBL" id="QHT00913.1"/>
    </source>
</evidence>
<dbReference type="AlphaFoldDB" id="A0A6C0C9B1"/>
<accession>A0A6C0C9B1</accession>
<dbReference type="EMBL" id="MN739360">
    <property type="protein sequence ID" value="QHT00913.1"/>
    <property type="molecule type" value="Genomic_DNA"/>
</dbReference>
<name>A0A6C0C9B1_9ZZZZ</name>
<organism evidence="1">
    <name type="scientific">viral metagenome</name>
    <dbReference type="NCBI Taxonomy" id="1070528"/>
    <lineage>
        <taxon>unclassified sequences</taxon>
        <taxon>metagenomes</taxon>
        <taxon>organismal metagenomes</taxon>
    </lineage>
</organism>
<protein>
    <recommendedName>
        <fullName evidence="2">MSV199 domain-containing protein</fullName>
    </recommendedName>
</protein>
<reference evidence="1" key="1">
    <citation type="journal article" date="2020" name="Nature">
        <title>Giant virus diversity and host interactions through global metagenomics.</title>
        <authorList>
            <person name="Schulz F."/>
            <person name="Roux S."/>
            <person name="Paez-Espino D."/>
            <person name="Jungbluth S."/>
            <person name="Walsh D.A."/>
            <person name="Denef V.J."/>
            <person name="McMahon K.D."/>
            <person name="Konstantinidis K.T."/>
            <person name="Eloe-Fadrosh E.A."/>
            <person name="Kyrpides N.C."/>
            <person name="Woyke T."/>
        </authorList>
    </citation>
    <scope>NUCLEOTIDE SEQUENCE</scope>
    <source>
        <strain evidence="1">GVMAG-M-3300020192-26</strain>
    </source>
</reference>
<dbReference type="Pfam" id="PF13455">
    <property type="entry name" value="MUG113"/>
    <property type="match status" value="1"/>
</dbReference>
<evidence type="ECO:0008006" key="2">
    <source>
        <dbReference type="Google" id="ProtNLM"/>
    </source>
</evidence>
<sequence>MDSLLSFLETYSDVDVAFIKEFIEIRQGDQKSGPFRIYLDSIFSWLKVCKDHLKVTLTKTYTEKIDYIILPIDREVGKVGGPNKEIILITEDCFKAMCVRSSAKDAEKIRYYYITLEKLVDVYKDEIIQNQQKHIEKLKHNMKKYKYPVKGALYVIAVDDGHKLGRTDNLNKRLPVYDTAHKDKPEVKYVFYTDDVVKLENCVKNILRDQEYRDRKEFYMIELVDIINAIEGCHVLITNFSCSSCGDKENITKLKKHVTEHGYETDKVKFGSIIKYHLL</sequence>
<proteinExistence type="predicted"/>